<dbReference type="EMBL" id="CAKOAT010047044">
    <property type="protein sequence ID" value="CAH8289431.1"/>
    <property type="molecule type" value="Genomic_DNA"/>
</dbReference>
<dbReference type="Proteomes" id="UP001642260">
    <property type="component" value="Unassembled WGS sequence"/>
</dbReference>
<keyword evidence="1" id="KW-1133">Transmembrane helix</keyword>
<keyword evidence="1" id="KW-0472">Membrane</keyword>
<sequence length="316" mass="35083">MSLQWNKQKPGRLSRFMSELQQSPKHGGIMVVETGFPTSLIHLFFKNRDRLRKSSSRTKRILHQIQTAPNASSPVTTDAVLEKPVLSKTEKVNFDGLTAENNIHTSEKNGCVCGAFVLMAFKVLIVAVLALSTKKKFIMGITLSAFALLLTELVTARVLTRFKLDTQKQKTVVSVQNKNVNSSETENSNLKVLRIRDLLLKDEKSTNKSSKLKTKIFKKLRSYKKKNKTMKIEEETLSDVSSLVSEDNSEIIESERDEVKSSPPLIEESKGDNVNGIVVIVIVLTGLLSGKVVAIGLTLSCLYLRFGATKKSGLCI</sequence>
<keyword evidence="3" id="KW-1185">Reference proteome</keyword>
<proteinExistence type="predicted"/>
<comment type="caution">
    <text evidence="2">The sequence shown here is derived from an EMBL/GenBank/DDBJ whole genome shotgun (WGS) entry which is preliminary data.</text>
</comment>
<name>A0ABC8IPT9_ERUVS</name>
<accession>A0ABC8IPT9</accession>
<dbReference type="PANTHER" id="PTHR36381:SF5">
    <property type="entry name" value="ETHYLENE-REGULATED NUCLEAR PROTEIN ERT2-LIKE PROTEIN"/>
    <property type="match status" value="1"/>
</dbReference>
<feature type="transmembrane region" description="Helical" evidence="1">
    <location>
        <begin position="137"/>
        <end position="160"/>
    </location>
</feature>
<protein>
    <submittedName>
        <fullName evidence="2">Uncharacterized protein</fullName>
    </submittedName>
</protein>
<evidence type="ECO:0000313" key="2">
    <source>
        <dbReference type="EMBL" id="CAH8289431.1"/>
    </source>
</evidence>
<dbReference type="AlphaFoldDB" id="A0ABC8IPT9"/>
<organism evidence="2 3">
    <name type="scientific">Eruca vesicaria subsp. sativa</name>
    <name type="common">Garden rocket</name>
    <name type="synonym">Eruca sativa</name>
    <dbReference type="NCBI Taxonomy" id="29727"/>
    <lineage>
        <taxon>Eukaryota</taxon>
        <taxon>Viridiplantae</taxon>
        <taxon>Streptophyta</taxon>
        <taxon>Embryophyta</taxon>
        <taxon>Tracheophyta</taxon>
        <taxon>Spermatophyta</taxon>
        <taxon>Magnoliopsida</taxon>
        <taxon>eudicotyledons</taxon>
        <taxon>Gunneridae</taxon>
        <taxon>Pentapetalae</taxon>
        <taxon>rosids</taxon>
        <taxon>malvids</taxon>
        <taxon>Brassicales</taxon>
        <taxon>Brassicaceae</taxon>
        <taxon>Brassiceae</taxon>
        <taxon>Eruca</taxon>
    </lineage>
</organism>
<dbReference type="PANTHER" id="PTHR36381">
    <property type="entry name" value="ETHYLENE-REGULATED TRANSCRIPT 2 (ERT2)"/>
    <property type="match status" value="1"/>
</dbReference>
<evidence type="ECO:0000256" key="1">
    <source>
        <dbReference type="SAM" id="Phobius"/>
    </source>
</evidence>
<reference evidence="2 3" key="1">
    <citation type="submission" date="2022-03" db="EMBL/GenBank/DDBJ databases">
        <authorList>
            <person name="Macdonald S."/>
            <person name="Ahmed S."/>
            <person name="Newling K."/>
        </authorList>
    </citation>
    <scope>NUCLEOTIDE SEQUENCE [LARGE SCALE GENOMIC DNA]</scope>
</reference>
<gene>
    <name evidence="2" type="ORF">ERUC_LOCUS1268</name>
</gene>
<evidence type="ECO:0000313" key="3">
    <source>
        <dbReference type="Proteomes" id="UP001642260"/>
    </source>
</evidence>
<feature type="transmembrane region" description="Helical" evidence="1">
    <location>
        <begin position="277"/>
        <end position="306"/>
    </location>
</feature>
<feature type="transmembrane region" description="Helical" evidence="1">
    <location>
        <begin position="111"/>
        <end position="131"/>
    </location>
</feature>
<keyword evidence="1" id="KW-0812">Transmembrane</keyword>